<dbReference type="SUPFAM" id="SSF55729">
    <property type="entry name" value="Acyl-CoA N-acyltransferases (Nat)"/>
    <property type="match status" value="1"/>
</dbReference>
<name>A0ABW4A034_9BACI</name>
<keyword evidence="2" id="KW-0012">Acyltransferase</keyword>
<evidence type="ECO:0000259" key="1">
    <source>
        <dbReference type="PROSITE" id="PS51186"/>
    </source>
</evidence>
<dbReference type="InterPro" id="IPR051531">
    <property type="entry name" value="N-acetyltransferase"/>
</dbReference>
<dbReference type="Proteomes" id="UP001597178">
    <property type="component" value="Unassembled WGS sequence"/>
</dbReference>
<comment type="caution">
    <text evidence="2">The sequence shown here is derived from an EMBL/GenBank/DDBJ whole genome shotgun (WGS) entry which is preliminary data.</text>
</comment>
<dbReference type="EMBL" id="JBHTNH010000058">
    <property type="protein sequence ID" value="MFD1363447.1"/>
    <property type="molecule type" value="Genomic_DNA"/>
</dbReference>
<dbReference type="InterPro" id="IPR016181">
    <property type="entry name" value="Acyl_CoA_acyltransferase"/>
</dbReference>
<keyword evidence="3" id="KW-1185">Reference proteome</keyword>
<dbReference type="RefSeq" id="WP_382402695.1">
    <property type="nucleotide sequence ID" value="NZ_JBHTNH010000058.1"/>
</dbReference>
<evidence type="ECO:0000313" key="3">
    <source>
        <dbReference type="Proteomes" id="UP001597178"/>
    </source>
</evidence>
<dbReference type="Pfam" id="PF13302">
    <property type="entry name" value="Acetyltransf_3"/>
    <property type="match status" value="1"/>
</dbReference>
<organism evidence="2 3">
    <name type="scientific">Lentibacillus salinarum</name>
    <dbReference type="NCBI Taxonomy" id="446820"/>
    <lineage>
        <taxon>Bacteria</taxon>
        <taxon>Bacillati</taxon>
        <taxon>Bacillota</taxon>
        <taxon>Bacilli</taxon>
        <taxon>Bacillales</taxon>
        <taxon>Bacillaceae</taxon>
        <taxon>Lentibacillus</taxon>
    </lineage>
</organism>
<dbReference type="EC" id="2.3.-.-" evidence="2"/>
<reference evidence="3" key="1">
    <citation type="journal article" date="2019" name="Int. J. Syst. Evol. Microbiol.">
        <title>The Global Catalogue of Microorganisms (GCM) 10K type strain sequencing project: providing services to taxonomists for standard genome sequencing and annotation.</title>
        <authorList>
            <consortium name="The Broad Institute Genomics Platform"/>
            <consortium name="The Broad Institute Genome Sequencing Center for Infectious Disease"/>
            <person name="Wu L."/>
            <person name="Ma J."/>
        </authorList>
    </citation>
    <scope>NUCLEOTIDE SEQUENCE [LARGE SCALE GENOMIC DNA]</scope>
    <source>
        <strain evidence="3">CCUG 54822</strain>
    </source>
</reference>
<dbReference type="PANTHER" id="PTHR43792:SF1">
    <property type="entry name" value="N-ACETYLTRANSFERASE DOMAIN-CONTAINING PROTEIN"/>
    <property type="match status" value="1"/>
</dbReference>
<dbReference type="PROSITE" id="PS51186">
    <property type="entry name" value="GNAT"/>
    <property type="match status" value="1"/>
</dbReference>
<accession>A0ABW4A034</accession>
<gene>
    <name evidence="2" type="ORF">ACFQ4A_17730</name>
</gene>
<dbReference type="GO" id="GO:0016746">
    <property type="term" value="F:acyltransferase activity"/>
    <property type="evidence" value="ECO:0007669"/>
    <property type="project" value="UniProtKB-KW"/>
</dbReference>
<dbReference type="InterPro" id="IPR000182">
    <property type="entry name" value="GNAT_dom"/>
</dbReference>
<proteinExistence type="predicted"/>
<feature type="domain" description="N-acetyltransferase" evidence="1">
    <location>
        <begin position="10"/>
        <end position="172"/>
    </location>
</feature>
<dbReference type="PANTHER" id="PTHR43792">
    <property type="entry name" value="GNAT FAMILY, PUTATIVE (AFU_ORTHOLOGUE AFUA_3G00765)-RELATED-RELATED"/>
    <property type="match status" value="1"/>
</dbReference>
<sequence>MLSTFETDRLILRERTLEDFEKCIEMDREPEVVDYIPELQKIVSGTSANEKKHRSFVKQRFEAEYPEGMGYWTIETKEDHKKFVGWVLLIPLDAVGPDIEIGWRLRPKYWGKGYATETARVILQYAVESLKLKEVIADIHKMNKGSIRVAEKIGMAYKRTEEASDYMRFALTRH</sequence>
<evidence type="ECO:0000313" key="2">
    <source>
        <dbReference type="EMBL" id="MFD1363447.1"/>
    </source>
</evidence>
<protein>
    <submittedName>
        <fullName evidence="2">GNAT family N-acetyltransferase</fullName>
        <ecNumber evidence="2">2.3.-.-</ecNumber>
    </submittedName>
</protein>
<dbReference type="Gene3D" id="3.40.630.30">
    <property type="match status" value="1"/>
</dbReference>
<keyword evidence="2" id="KW-0808">Transferase</keyword>